<sequence length="484" mass="55415">MDTKKLRQKILDLAIRGKLVPQDPNDEPASVLLERIKAEKERLIKEGKIKKSKKSAKTSDTPHYQNVPFEIPDNWVWTTLEEISNYGDCYNVSVTDIADNEWILELEDLEKDTASIIQKLSKKERNIKGVRHKFKKGDVLYSKLRTYLNKVLVAPKAGYCTTEIIPFNSYCDISTHYLCHVLRSAYFLDYTQQCGYGVKMPRLSTNDACKGMVPLPPLSEQQRIVMEIDKWLALIDQIEQGKADLQNTIKQTKSKILDLAIHGKLVPQDPNDEPAIKLLKRINPDFTPCDNGHYPFDVPNEWKWCKMNDLCSFLSRGKSPKYSEDDKTYPVFAQKCNLKEGGISLEQAKFLDPSTINKWDSKYKLQTGDVLVNSTGTGTVGRTRLFDESCLGKYPFVVPDSHVSVVRTYEEINSEYVFAYMSSQLIQQYIEDNLAGSTNQKELYIGVLENLYFPLPPIKEQQRIVQKIEKLFSILDNIQNEGVS</sequence>
<name>S3Y694_BACSE</name>
<dbReference type="InterPro" id="IPR000055">
    <property type="entry name" value="Restrct_endonuc_typeI_TRD"/>
</dbReference>
<comment type="similarity">
    <text evidence="1">Belongs to the type-I restriction system S methylase family.</text>
</comment>
<feature type="domain" description="Type I restriction modification DNA specificity" evidence="4">
    <location>
        <begin position="133"/>
        <end position="241"/>
    </location>
</feature>
<dbReference type="PANTHER" id="PTHR43140:SF1">
    <property type="entry name" value="TYPE I RESTRICTION ENZYME ECOKI SPECIFICITY SUBUNIT"/>
    <property type="match status" value="1"/>
</dbReference>
<dbReference type="SUPFAM" id="SSF116734">
    <property type="entry name" value="DNA methylase specificity domain"/>
    <property type="match status" value="2"/>
</dbReference>
<dbReference type="RefSeq" id="WP_016662498.1">
    <property type="nucleotide sequence ID" value="NZ_KE340314.1"/>
</dbReference>
<comment type="caution">
    <text evidence="5">The sequence shown here is derived from an EMBL/GenBank/DDBJ whole genome shotgun (WGS) entry which is preliminary data.</text>
</comment>
<organism evidence="5 6">
    <name type="scientific">Bacteroides stercoris CC31F</name>
    <dbReference type="NCBI Taxonomy" id="1073351"/>
    <lineage>
        <taxon>Bacteria</taxon>
        <taxon>Pseudomonadati</taxon>
        <taxon>Bacteroidota</taxon>
        <taxon>Bacteroidia</taxon>
        <taxon>Bacteroidales</taxon>
        <taxon>Bacteroidaceae</taxon>
        <taxon>Bacteroides</taxon>
    </lineage>
</organism>
<evidence type="ECO:0000259" key="4">
    <source>
        <dbReference type="Pfam" id="PF01420"/>
    </source>
</evidence>
<dbReference type="OrthoDB" id="2234796at2"/>
<dbReference type="HOGENOM" id="CLU_021095_10_4_10"/>
<dbReference type="Gene3D" id="3.90.220.20">
    <property type="entry name" value="DNA methylase specificity domains"/>
    <property type="match status" value="2"/>
</dbReference>
<dbReference type="Pfam" id="PF01420">
    <property type="entry name" value="Methylase_S"/>
    <property type="match status" value="2"/>
</dbReference>
<feature type="domain" description="Type I restriction modification DNA specificity" evidence="4">
    <location>
        <begin position="299"/>
        <end position="476"/>
    </location>
</feature>
<keyword evidence="2" id="KW-0680">Restriction system</keyword>
<evidence type="ECO:0000313" key="6">
    <source>
        <dbReference type="Proteomes" id="UP000014614"/>
    </source>
</evidence>
<accession>S3Y694</accession>
<evidence type="ECO:0000256" key="2">
    <source>
        <dbReference type="ARBA" id="ARBA00022747"/>
    </source>
</evidence>
<dbReference type="Proteomes" id="UP000014614">
    <property type="component" value="Unassembled WGS sequence"/>
</dbReference>
<reference evidence="5 6" key="1">
    <citation type="submission" date="2013-05" db="EMBL/GenBank/DDBJ databases">
        <title>The Genome Sequence of Bacteroides stercoris CC31F.</title>
        <authorList>
            <consortium name="The Broad Institute Genomics Platform"/>
            <person name="Earl A."/>
            <person name="Ward D."/>
            <person name="Feldgarden M."/>
            <person name="Gevers D."/>
            <person name="Oliphant K."/>
            <person name="Allen-Vercoe E."/>
            <person name="Walker B."/>
            <person name="Young S."/>
            <person name="Zeng Q."/>
            <person name="Gargeya S."/>
            <person name="Fitzgerald M."/>
            <person name="Haas B."/>
            <person name="Abouelleil A."/>
            <person name="Allen A.W."/>
            <person name="Alvarado L."/>
            <person name="Arachchi H.M."/>
            <person name="Berlin A.M."/>
            <person name="Chapman S.B."/>
            <person name="Gainer-Dewar J."/>
            <person name="Goldberg J."/>
            <person name="Griggs A."/>
            <person name="Gujja S."/>
            <person name="Hansen M."/>
            <person name="Howarth C."/>
            <person name="Imamovic A."/>
            <person name="Ireland A."/>
            <person name="Larimer J."/>
            <person name="McCowan C."/>
            <person name="Murphy C."/>
            <person name="Pearson M."/>
            <person name="Poon T.W."/>
            <person name="Priest M."/>
            <person name="Roberts A."/>
            <person name="Saif S."/>
            <person name="Shea T."/>
            <person name="Sisk P."/>
            <person name="Sykes S."/>
            <person name="Wortman J."/>
            <person name="Nusbaum C."/>
            <person name="Birren B."/>
        </authorList>
    </citation>
    <scope>NUCLEOTIDE SEQUENCE [LARGE SCALE GENOMIC DNA]</scope>
    <source>
        <strain evidence="5 6">CC31F</strain>
    </source>
</reference>
<dbReference type="EMBL" id="ATFP01000046">
    <property type="protein sequence ID" value="EPH18444.1"/>
    <property type="molecule type" value="Genomic_DNA"/>
</dbReference>
<evidence type="ECO:0000256" key="3">
    <source>
        <dbReference type="ARBA" id="ARBA00023125"/>
    </source>
</evidence>
<proteinExistence type="inferred from homology"/>
<dbReference type="AlphaFoldDB" id="S3Y694"/>
<evidence type="ECO:0000313" key="5">
    <source>
        <dbReference type="EMBL" id="EPH18444.1"/>
    </source>
</evidence>
<keyword evidence="3" id="KW-0238">DNA-binding</keyword>
<dbReference type="GO" id="GO:0003677">
    <property type="term" value="F:DNA binding"/>
    <property type="evidence" value="ECO:0007669"/>
    <property type="project" value="UniProtKB-KW"/>
</dbReference>
<dbReference type="GO" id="GO:0009307">
    <property type="term" value="P:DNA restriction-modification system"/>
    <property type="evidence" value="ECO:0007669"/>
    <property type="project" value="UniProtKB-KW"/>
</dbReference>
<dbReference type="PANTHER" id="PTHR43140">
    <property type="entry name" value="TYPE-1 RESTRICTION ENZYME ECOKI SPECIFICITY PROTEIN"/>
    <property type="match status" value="1"/>
</dbReference>
<dbReference type="PATRIC" id="fig|1073351.3.peg.2840"/>
<gene>
    <name evidence="5" type="ORF">HMPREF1181_02809</name>
</gene>
<dbReference type="InterPro" id="IPR051212">
    <property type="entry name" value="Type-I_RE_S_subunit"/>
</dbReference>
<protein>
    <recommendedName>
        <fullName evidence="4">Type I restriction modification DNA specificity domain-containing protein</fullName>
    </recommendedName>
</protein>
<evidence type="ECO:0000256" key="1">
    <source>
        <dbReference type="ARBA" id="ARBA00010923"/>
    </source>
</evidence>
<dbReference type="InterPro" id="IPR044946">
    <property type="entry name" value="Restrct_endonuc_typeI_TRD_sf"/>
</dbReference>